<dbReference type="EMBL" id="RBIG01000003">
    <property type="protein sequence ID" value="RKQ68341.1"/>
    <property type="molecule type" value="Genomic_DNA"/>
</dbReference>
<accession>A0A420WBF7</accession>
<dbReference type="PROSITE" id="PS51725">
    <property type="entry name" value="ABM"/>
    <property type="match status" value="1"/>
</dbReference>
<proteinExistence type="predicted"/>
<dbReference type="GO" id="GO:0004497">
    <property type="term" value="F:monooxygenase activity"/>
    <property type="evidence" value="ECO:0007669"/>
    <property type="project" value="UniProtKB-KW"/>
</dbReference>
<evidence type="ECO:0000313" key="2">
    <source>
        <dbReference type="EMBL" id="RKQ68341.1"/>
    </source>
</evidence>
<dbReference type="OrthoDB" id="9797060at2"/>
<keyword evidence="2" id="KW-0503">Monooxygenase</keyword>
<dbReference type="AlphaFoldDB" id="A0A420WBF7"/>
<feature type="domain" description="ABM" evidence="1">
    <location>
        <begin position="2"/>
        <end position="90"/>
    </location>
</feature>
<dbReference type="InterPro" id="IPR007138">
    <property type="entry name" value="ABM_dom"/>
</dbReference>
<organism evidence="2 3">
    <name type="scientific">Oceanibaculum indicum</name>
    <dbReference type="NCBI Taxonomy" id="526216"/>
    <lineage>
        <taxon>Bacteria</taxon>
        <taxon>Pseudomonadati</taxon>
        <taxon>Pseudomonadota</taxon>
        <taxon>Alphaproteobacteria</taxon>
        <taxon>Rhodospirillales</taxon>
        <taxon>Oceanibaculaceae</taxon>
        <taxon>Oceanibaculum</taxon>
    </lineage>
</organism>
<evidence type="ECO:0000259" key="1">
    <source>
        <dbReference type="PROSITE" id="PS51725"/>
    </source>
</evidence>
<dbReference type="Proteomes" id="UP000277424">
    <property type="component" value="Unassembled WGS sequence"/>
</dbReference>
<dbReference type="InterPro" id="IPR011008">
    <property type="entry name" value="Dimeric_a/b-barrel"/>
</dbReference>
<dbReference type="RefSeq" id="WP_008943966.1">
    <property type="nucleotide sequence ID" value="NZ_RBIG01000003.1"/>
</dbReference>
<dbReference type="PANTHER" id="PTHR37811">
    <property type="entry name" value="BLL5343 PROTEIN"/>
    <property type="match status" value="1"/>
</dbReference>
<dbReference type="Pfam" id="PF03992">
    <property type="entry name" value="ABM"/>
    <property type="match status" value="1"/>
</dbReference>
<gene>
    <name evidence="2" type="ORF">BCL74_2819</name>
</gene>
<reference evidence="2 3" key="1">
    <citation type="submission" date="2018-10" db="EMBL/GenBank/DDBJ databases">
        <title>Comparative analysis of microorganisms from saline springs in Andes Mountain Range, Colombia.</title>
        <authorList>
            <person name="Rubin E."/>
        </authorList>
    </citation>
    <scope>NUCLEOTIDE SEQUENCE [LARGE SCALE GENOMIC DNA]</scope>
    <source>
        <strain evidence="2 3">USBA 36</strain>
    </source>
</reference>
<keyword evidence="2" id="KW-0560">Oxidoreductase</keyword>
<comment type="caution">
    <text evidence="2">The sequence shown here is derived from an EMBL/GenBank/DDBJ whole genome shotgun (WGS) entry which is preliminary data.</text>
</comment>
<protein>
    <submittedName>
        <fullName evidence="2">Heme-degrading monooxygenase HmoA</fullName>
    </submittedName>
</protein>
<evidence type="ECO:0000313" key="3">
    <source>
        <dbReference type="Proteomes" id="UP000277424"/>
    </source>
</evidence>
<name>A0A420WBF7_9PROT</name>
<dbReference type="Gene3D" id="3.30.70.100">
    <property type="match status" value="1"/>
</dbReference>
<dbReference type="SUPFAM" id="SSF54909">
    <property type="entry name" value="Dimeric alpha+beta barrel"/>
    <property type="match status" value="1"/>
</dbReference>
<sequence>MVVVLFEVYLDPAKGDRYFEIAASLRRELDQVDGFISVERFKSLVTENKYLSLSTWRDEQAVEAWYKVANHKKAQQEGIELLFTDYRIRVAGVFRDYDMAAGRPRVTMP</sequence>
<dbReference type="InterPro" id="IPR052936">
    <property type="entry name" value="Jasmonate_Hydroxylase-like"/>
</dbReference>
<dbReference type="PANTHER" id="PTHR37811:SF2">
    <property type="entry name" value="ABM DOMAIN-CONTAINING PROTEIN"/>
    <property type="match status" value="1"/>
</dbReference>